<evidence type="ECO:0000313" key="2">
    <source>
        <dbReference type="Proteomes" id="UP001472677"/>
    </source>
</evidence>
<dbReference type="EMBL" id="JBBPBM010000009">
    <property type="protein sequence ID" value="KAK8568563.1"/>
    <property type="molecule type" value="Genomic_DNA"/>
</dbReference>
<name>A0ABR2F0U4_9ROSI</name>
<evidence type="ECO:0000313" key="1">
    <source>
        <dbReference type="EMBL" id="KAK8568563.1"/>
    </source>
</evidence>
<organism evidence="1 2">
    <name type="scientific">Hibiscus sabdariffa</name>
    <name type="common">roselle</name>
    <dbReference type="NCBI Taxonomy" id="183260"/>
    <lineage>
        <taxon>Eukaryota</taxon>
        <taxon>Viridiplantae</taxon>
        <taxon>Streptophyta</taxon>
        <taxon>Embryophyta</taxon>
        <taxon>Tracheophyta</taxon>
        <taxon>Spermatophyta</taxon>
        <taxon>Magnoliopsida</taxon>
        <taxon>eudicotyledons</taxon>
        <taxon>Gunneridae</taxon>
        <taxon>Pentapetalae</taxon>
        <taxon>rosids</taxon>
        <taxon>malvids</taxon>
        <taxon>Malvales</taxon>
        <taxon>Malvaceae</taxon>
        <taxon>Malvoideae</taxon>
        <taxon>Hibiscus</taxon>
    </lineage>
</organism>
<protein>
    <submittedName>
        <fullName evidence="1">Uncharacterized protein</fullName>
    </submittedName>
</protein>
<comment type="caution">
    <text evidence="1">The sequence shown here is derived from an EMBL/GenBank/DDBJ whole genome shotgun (WGS) entry which is preliminary data.</text>
</comment>
<sequence length="134" mass="14155">MALEAAGSGPGGTTGRLSYCTTLIPGGGDDGGIGAKSKFPGSSKDYREIGTFTKSVESNTRLLVGKKLSMLLSALLTDDNLDCPFLRSTNIQGPKGSARAGLSWTVEDCTAFSYCIGFRSSRGWSFGQMSLRWP</sequence>
<dbReference type="Proteomes" id="UP001472677">
    <property type="component" value="Unassembled WGS sequence"/>
</dbReference>
<proteinExistence type="predicted"/>
<reference evidence="1 2" key="1">
    <citation type="journal article" date="2024" name="G3 (Bethesda)">
        <title>Genome assembly of Hibiscus sabdariffa L. provides insights into metabolisms of medicinal natural products.</title>
        <authorList>
            <person name="Kim T."/>
        </authorList>
    </citation>
    <scope>NUCLEOTIDE SEQUENCE [LARGE SCALE GENOMIC DNA]</scope>
    <source>
        <strain evidence="1">TK-2024</strain>
        <tissue evidence="1">Old leaves</tissue>
    </source>
</reference>
<gene>
    <name evidence="1" type="ORF">V6N12_007111</name>
</gene>
<keyword evidence="2" id="KW-1185">Reference proteome</keyword>
<accession>A0ABR2F0U4</accession>